<accession>A0ABV8WQE7</accession>
<evidence type="ECO:0000313" key="4">
    <source>
        <dbReference type="Proteomes" id="UP001595882"/>
    </source>
</evidence>
<organism evidence="3 4">
    <name type="scientific">Gracilibacillus xinjiangensis</name>
    <dbReference type="NCBI Taxonomy" id="1193282"/>
    <lineage>
        <taxon>Bacteria</taxon>
        <taxon>Bacillati</taxon>
        <taxon>Bacillota</taxon>
        <taxon>Bacilli</taxon>
        <taxon>Bacillales</taxon>
        <taxon>Bacillaceae</taxon>
        <taxon>Gracilibacillus</taxon>
    </lineage>
</organism>
<feature type="transmembrane region" description="Helical" evidence="1">
    <location>
        <begin position="66"/>
        <end position="88"/>
    </location>
</feature>
<sequence length="144" mass="15645">MKRTVEIVLIIIGMFVYFIGAVFGGAFIALEGNQELLNDLLMESQQMMTEEELRVMDMLYSSIGTIGWVIVVTAVTCIILGVIAAFMFKGNKKPKPAGIILIVAGGLTTLLTAGSGIFAGIFYIISGIMGLARKERQEVTLDEY</sequence>
<keyword evidence="1" id="KW-1133">Transmembrane helix</keyword>
<dbReference type="Proteomes" id="UP001595882">
    <property type="component" value="Unassembled WGS sequence"/>
</dbReference>
<gene>
    <name evidence="3" type="ORF">ACFOY7_03250</name>
</gene>
<dbReference type="RefSeq" id="WP_390249338.1">
    <property type="nucleotide sequence ID" value="NZ_JBHSDT010000003.1"/>
</dbReference>
<feature type="domain" description="DUF4064" evidence="2">
    <location>
        <begin position="2"/>
        <end position="109"/>
    </location>
</feature>
<evidence type="ECO:0000259" key="2">
    <source>
        <dbReference type="Pfam" id="PF13273"/>
    </source>
</evidence>
<evidence type="ECO:0000313" key="3">
    <source>
        <dbReference type="EMBL" id="MFC4402087.1"/>
    </source>
</evidence>
<dbReference type="Pfam" id="PF13273">
    <property type="entry name" value="DUF4064"/>
    <property type="match status" value="1"/>
</dbReference>
<comment type="caution">
    <text evidence="3">The sequence shown here is derived from an EMBL/GenBank/DDBJ whole genome shotgun (WGS) entry which is preliminary data.</text>
</comment>
<feature type="transmembrane region" description="Helical" evidence="1">
    <location>
        <begin position="100"/>
        <end position="125"/>
    </location>
</feature>
<evidence type="ECO:0000256" key="1">
    <source>
        <dbReference type="SAM" id="Phobius"/>
    </source>
</evidence>
<reference evidence="4" key="1">
    <citation type="journal article" date="2019" name="Int. J. Syst. Evol. Microbiol.">
        <title>The Global Catalogue of Microorganisms (GCM) 10K type strain sequencing project: providing services to taxonomists for standard genome sequencing and annotation.</title>
        <authorList>
            <consortium name="The Broad Institute Genomics Platform"/>
            <consortium name="The Broad Institute Genome Sequencing Center for Infectious Disease"/>
            <person name="Wu L."/>
            <person name="Ma J."/>
        </authorList>
    </citation>
    <scope>NUCLEOTIDE SEQUENCE [LARGE SCALE GENOMIC DNA]</scope>
    <source>
        <strain evidence="4">CCUG 37865</strain>
    </source>
</reference>
<proteinExistence type="predicted"/>
<name>A0ABV8WQE7_9BACI</name>
<feature type="transmembrane region" description="Helical" evidence="1">
    <location>
        <begin position="7"/>
        <end position="30"/>
    </location>
</feature>
<protein>
    <submittedName>
        <fullName evidence="3">DUF4064 domain-containing protein</fullName>
    </submittedName>
</protein>
<keyword evidence="1" id="KW-0472">Membrane</keyword>
<dbReference type="EMBL" id="JBHSDT010000003">
    <property type="protein sequence ID" value="MFC4402087.1"/>
    <property type="molecule type" value="Genomic_DNA"/>
</dbReference>
<keyword evidence="1" id="KW-0812">Transmembrane</keyword>
<dbReference type="InterPro" id="IPR025273">
    <property type="entry name" value="DUF4064"/>
</dbReference>
<keyword evidence="4" id="KW-1185">Reference proteome</keyword>